<organism evidence="1">
    <name type="scientific">Ectopseudomonas oleovorans</name>
    <name type="common">Pseudomonas oleovorans</name>
    <dbReference type="NCBI Taxonomy" id="301"/>
    <lineage>
        <taxon>Bacteria</taxon>
        <taxon>Pseudomonadati</taxon>
        <taxon>Pseudomonadota</taxon>
        <taxon>Gammaproteobacteria</taxon>
        <taxon>Pseudomonadales</taxon>
        <taxon>Pseudomonadaceae</taxon>
        <taxon>Ectopseudomonas</taxon>
    </lineage>
</organism>
<reference evidence="1" key="1">
    <citation type="submission" date="2018-11" db="EMBL/GenBank/DDBJ databases">
        <authorList>
            <consortium name="Genoscope - CEA"/>
            <person name="William W."/>
        </authorList>
    </citation>
    <scope>NUCLEOTIDE SEQUENCE [LARGE SCALE GENOMIC DNA]</scope>
    <source>
        <strain evidence="1">T9AD</strain>
    </source>
</reference>
<dbReference type="PROSITE" id="PS51257">
    <property type="entry name" value="PROKAR_LIPOPROTEIN"/>
    <property type="match status" value="1"/>
</dbReference>
<proteinExistence type="predicted"/>
<dbReference type="OrthoDB" id="6215439at2"/>
<gene>
    <name evidence="1" type="ORF">POT9AD_3018</name>
</gene>
<protein>
    <submittedName>
        <fullName evidence="1">Uncharacterized protein</fullName>
    </submittedName>
</protein>
<name>A0A653B5S7_ECTOL</name>
<accession>A0A653B5S7</accession>
<sequence>MQYLRTLLIGGLLAITTGCANGLNSVQKAELDAYESRGMAIRDKSPGAAAALGLLPGGGSFYGREYGYGVVNLLLWPLSILWDPVSGYDAARAINYNVTKAHVAKLHERELQELDDQLGSGQMDIARYTLEKRKVDSKYRAGF</sequence>
<evidence type="ECO:0000313" key="1">
    <source>
        <dbReference type="EMBL" id="VDN63993.1"/>
    </source>
</evidence>
<dbReference type="EMBL" id="LR130779">
    <property type="protein sequence ID" value="VDN63993.1"/>
    <property type="molecule type" value="Genomic_DNA"/>
</dbReference>
<dbReference type="AlphaFoldDB" id="A0A653B5S7"/>